<feature type="non-terminal residue" evidence="1">
    <location>
        <position position="1"/>
    </location>
</feature>
<dbReference type="Proteomes" id="UP000593576">
    <property type="component" value="Unassembled WGS sequence"/>
</dbReference>
<dbReference type="OrthoDB" id="687700at2759"/>
<dbReference type="PANTHER" id="PTHR31973:SF187">
    <property type="entry name" value="MUTATOR TRANSPOSASE MUDRA PROTEIN"/>
    <property type="match status" value="1"/>
</dbReference>
<dbReference type="AlphaFoldDB" id="A0A7J9L2P7"/>
<sequence length="162" mass="18760">MVKNKLARNFVEEFAMLWDYDDKLRLKNPRSIIKMTVNRVTSECPLYFKRFYVFSEALKKGSKEGCRPILDVAKELFSKNLKVWTKAFQGLHSMFDIIDNNLCEAFNSSIVESKFKSITTMLEEIKRIEPAVVEAGNYLGSLVPILALLYDILNKNLMTTYI</sequence>
<evidence type="ECO:0000313" key="2">
    <source>
        <dbReference type="Proteomes" id="UP000593576"/>
    </source>
</evidence>
<dbReference type="EMBL" id="JABFAF010000004">
    <property type="protein sequence ID" value="MBA0852961.1"/>
    <property type="molecule type" value="Genomic_DNA"/>
</dbReference>
<name>A0A7J9L2P7_GOSSC</name>
<comment type="caution">
    <text evidence="1">The sequence shown here is derived from an EMBL/GenBank/DDBJ whole genome shotgun (WGS) entry which is preliminary data.</text>
</comment>
<gene>
    <name evidence="1" type="ORF">Goshw_011888</name>
</gene>
<proteinExistence type="predicted"/>
<evidence type="ECO:0000313" key="1">
    <source>
        <dbReference type="EMBL" id="MBA0852961.1"/>
    </source>
</evidence>
<keyword evidence="2" id="KW-1185">Reference proteome</keyword>
<protein>
    <submittedName>
        <fullName evidence="1">Uncharacterized protein</fullName>
    </submittedName>
</protein>
<reference evidence="1 2" key="1">
    <citation type="journal article" date="2019" name="Genome Biol. Evol.">
        <title>Insights into the evolution of the New World diploid cottons (Gossypium, subgenus Houzingenia) based on genome sequencing.</title>
        <authorList>
            <person name="Grover C.E."/>
            <person name="Arick M.A. 2nd"/>
            <person name="Thrash A."/>
            <person name="Conover J.L."/>
            <person name="Sanders W.S."/>
            <person name="Peterson D.G."/>
            <person name="Frelichowski J.E."/>
            <person name="Scheffler J.A."/>
            <person name="Scheffler B.E."/>
            <person name="Wendel J.F."/>
        </authorList>
    </citation>
    <scope>NUCLEOTIDE SEQUENCE [LARGE SCALE GENOMIC DNA]</scope>
    <source>
        <strain evidence="1">1</strain>
        <tissue evidence="1">Leaf</tissue>
    </source>
</reference>
<accession>A0A7J9L2P7</accession>
<dbReference type="PANTHER" id="PTHR31973">
    <property type="entry name" value="POLYPROTEIN, PUTATIVE-RELATED"/>
    <property type="match status" value="1"/>
</dbReference>
<organism evidence="1 2">
    <name type="scientific">Gossypium schwendimanii</name>
    <name type="common">Cotton</name>
    <dbReference type="NCBI Taxonomy" id="34291"/>
    <lineage>
        <taxon>Eukaryota</taxon>
        <taxon>Viridiplantae</taxon>
        <taxon>Streptophyta</taxon>
        <taxon>Embryophyta</taxon>
        <taxon>Tracheophyta</taxon>
        <taxon>Spermatophyta</taxon>
        <taxon>Magnoliopsida</taxon>
        <taxon>eudicotyledons</taxon>
        <taxon>Gunneridae</taxon>
        <taxon>Pentapetalae</taxon>
        <taxon>rosids</taxon>
        <taxon>malvids</taxon>
        <taxon>Malvales</taxon>
        <taxon>Malvaceae</taxon>
        <taxon>Malvoideae</taxon>
        <taxon>Gossypium</taxon>
    </lineage>
</organism>